<feature type="domain" description="SRA1/Sec31" evidence="2">
    <location>
        <begin position="79"/>
        <end position="202"/>
    </location>
</feature>
<dbReference type="EMBL" id="JAZDUA010000046">
    <property type="protein sequence ID" value="KAK7871074.1"/>
    <property type="molecule type" value="Genomic_DNA"/>
</dbReference>
<reference evidence="3 4" key="1">
    <citation type="submission" date="2024-03" db="EMBL/GenBank/DDBJ databases">
        <title>The genome assembly and annotation of the cricket Gryllus longicercus Weissman &amp; Gray.</title>
        <authorList>
            <person name="Szrajer S."/>
            <person name="Gray D."/>
            <person name="Ylla G."/>
        </authorList>
    </citation>
    <scope>NUCLEOTIDE SEQUENCE [LARGE SCALE GENOMIC DNA]</scope>
    <source>
        <strain evidence="3">DAG 2021-001</strain>
        <tissue evidence="3">Whole body minus gut</tissue>
    </source>
</reference>
<dbReference type="PANTHER" id="PTHR18834">
    <property type="entry name" value="STEROID RECEPTOR RNA ACTIVATOR 1"/>
    <property type="match status" value="1"/>
</dbReference>
<organism evidence="3 4">
    <name type="scientific">Gryllus longicercus</name>
    <dbReference type="NCBI Taxonomy" id="2509291"/>
    <lineage>
        <taxon>Eukaryota</taxon>
        <taxon>Metazoa</taxon>
        <taxon>Ecdysozoa</taxon>
        <taxon>Arthropoda</taxon>
        <taxon>Hexapoda</taxon>
        <taxon>Insecta</taxon>
        <taxon>Pterygota</taxon>
        <taxon>Neoptera</taxon>
        <taxon>Polyneoptera</taxon>
        <taxon>Orthoptera</taxon>
        <taxon>Ensifera</taxon>
        <taxon>Gryllidea</taxon>
        <taxon>Grylloidea</taxon>
        <taxon>Gryllidae</taxon>
        <taxon>Gryllinae</taxon>
        <taxon>Gryllus</taxon>
    </lineage>
</organism>
<evidence type="ECO:0000313" key="3">
    <source>
        <dbReference type="EMBL" id="KAK7871074.1"/>
    </source>
</evidence>
<dbReference type="InterPro" id="IPR040243">
    <property type="entry name" value="Steroid_recept_RNA_1"/>
</dbReference>
<gene>
    <name evidence="3" type="ORF">R5R35_007272</name>
</gene>
<dbReference type="GO" id="GO:0005634">
    <property type="term" value="C:nucleus"/>
    <property type="evidence" value="ECO:0007669"/>
    <property type="project" value="TreeGrafter"/>
</dbReference>
<evidence type="ECO:0000256" key="1">
    <source>
        <dbReference type="SAM" id="MobiDB-lite"/>
    </source>
</evidence>
<proteinExistence type="predicted"/>
<evidence type="ECO:0000259" key="2">
    <source>
        <dbReference type="Pfam" id="PF07304"/>
    </source>
</evidence>
<keyword evidence="4" id="KW-1185">Reference proteome</keyword>
<dbReference type="GO" id="GO:0003713">
    <property type="term" value="F:transcription coactivator activity"/>
    <property type="evidence" value="ECO:0007669"/>
    <property type="project" value="InterPro"/>
</dbReference>
<name>A0AAN9WBX0_9ORTH</name>
<feature type="compositionally biased region" description="Polar residues" evidence="1">
    <location>
        <begin position="1"/>
        <end position="12"/>
    </location>
</feature>
<feature type="region of interest" description="Disordered" evidence="1">
    <location>
        <begin position="1"/>
        <end position="95"/>
    </location>
</feature>
<sequence length="209" mass="22329">MNLDTSDQNKSKATFDPGWNDPPTFSYDATKITAQPGKRGTLLNKRVAFPMSPSTGGCTSTQSPSGVSEQPPLRPPIGPPCNAPSGAPPPVLTGAPASLLNSDSCDSEEALQKGVDILCQIVDTLPPDDKRQKDDIKKRLDVLRKMCKEDKLNPDIYGRLVQLASALQNGDTTSACNIQAGLMVDHVGLCSSWMAGVRLLVRRKADPDS</sequence>
<evidence type="ECO:0000313" key="4">
    <source>
        <dbReference type="Proteomes" id="UP001378592"/>
    </source>
</evidence>
<dbReference type="Proteomes" id="UP001378592">
    <property type="component" value="Unassembled WGS sequence"/>
</dbReference>
<accession>A0AAN9WBX0</accession>
<protein>
    <recommendedName>
        <fullName evidence="2">SRA1/Sec31 domain-containing protein</fullName>
    </recommendedName>
</protein>
<dbReference type="InterPro" id="IPR009917">
    <property type="entry name" value="SRA1/Sec31"/>
</dbReference>
<dbReference type="PANTHER" id="PTHR18834:SF2">
    <property type="entry name" value="STEROID RECEPTOR RNA ACTIVATOR 1"/>
    <property type="match status" value="1"/>
</dbReference>
<comment type="caution">
    <text evidence="3">The sequence shown here is derived from an EMBL/GenBank/DDBJ whole genome shotgun (WGS) entry which is preliminary data.</text>
</comment>
<dbReference type="Gene3D" id="1.20.940.10">
    <property type="entry name" value="Functional domain of the splicing factor Prp18"/>
    <property type="match status" value="1"/>
</dbReference>
<feature type="compositionally biased region" description="Polar residues" evidence="1">
    <location>
        <begin position="52"/>
        <end position="68"/>
    </location>
</feature>
<dbReference type="AlphaFoldDB" id="A0AAN9WBX0"/>
<feature type="compositionally biased region" description="Pro residues" evidence="1">
    <location>
        <begin position="72"/>
        <end position="91"/>
    </location>
</feature>
<dbReference type="Pfam" id="PF07304">
    <property type="entry name" value="SRA1"/>
    <property type="match status" value="1"/>
</dbReference>
<dbReference type="GO" id="GO:0006357">
    <property type="term" value="P:regulation of transcription by RNA polymerase II"/>
    <property type="evidence" value="ECO:0007669"/>
    <property type="project" value="InterPro"/>
</dbReference>